<evidence type="ECO:0000313" key="3">
    <source>
        <dbReference type="Proteomes" id="UP000658514"/>
    </source>
</evidence>
<dbReference type="Proteomes" id="UP000658514">
    <property type="component" value="Unassembled WGS sequence"/>
</dbReference>
<keyword evidence="1" id="KW-0812">Transmembrane</keyword>
<sequence>MPKTANYIFWGLHCALITSSLGLGIKDSLDEINFIALHETEGGQGRNTAYL</sequence>
<comment type="caution">
    <text evidence="2">The sequence shown here is derived from an EMBL/GenBank/DDBJ whole genome shotgun (WGS) entry which is preliminary data.</text>
</comment>
<evidence type="ECO:0000256" key="1">
    <source>
        <dbReference type="SAM" id="Phobius"/>
    </source>
</evidence>
<gene>
    <name evidence="2" type="ORF">H6G24_03560</name>
</gene>
<protein>
    <submittedName>
        <fullName evidence="2">Uncharacterized protein</fullName>
    </submittedName>
</protein>
<reference evidence="2 3" key="1">
    <citation type="journal article" date="2020" name="ISME J.">
        <title>Comparative genomics reveals insights into cyanobacterial evolution and habitat adaptation.</title>
        <authorList>
            <person name="Chen M.Y."/>
            <person name="Teng W.K."/>
            <person name="Zhao L."/>
            <person name="Hu C.X."/>
            <person name="Zhou Y.K."/>
            <person name="Han B.P."/>
            <person name="Song L.R."/>
            <person name="Shu W.S."/>
        </authorList>
    </citation>
    <scope>NUCLEOTIDE SEQUENCE [LARGE SCALE GENOMIC DNA]</scope>
    <source>
        <strain evidence="2 3">FACHB-288</strain>
    </source>
</reference>
<name>A0ABR8A5F6_9CYAN</name>
<organism evidence="2 3">
    <name type="scientific">Calothrix parietina FACHB-288</name>
    <dbReference type="NCBI Taxonomy" id="2692896"/>
    <lineage>
        <taxon>Bacteria</taxon>
        <taxon>Bacillati</taxon>
        <taxon>Cyanobacteriota</taxon>
        <taxon>Cyanophyceae</taxon>
        <taxon>Nostocales</taxon>
        <taxon>Calotrichaceae</taxon>
        <taxon>Calothrix</taxon>
    </lineage>
</organism>
<accession>A0ABR8A5F6</accession>
<dbReference type="EMBL" id="JACJQH010000004">
    <property type="protein sequence ID" value="MBD2194573.1"/>
    <property type="molecule type" value="Genomic_DNA"/>
</dbReference>
<keyword evidence="3" id="KW-1185">Reference proteome</keyword>
<evidence type="ECO:0000313" key="2">
    <source>
        <dbReference type="EMBL" id="MBD2194573.1"/>
    </source>
</evidence>
<keyword evidence="1" id="KW-0472">Membrane</keyword>
<dbReference type="RefSeq" id="WP_190538673.1">
    <property type="nucleotide sequence ID" value="NZ_CAWPNO010000073.1"/>
</dbReference>
<proteinExistence type="predicted"/>
<feature type="transmembrane region" description="Helical" evidence="1">
    <location>
        <begin position="7"/>
        <end position="25"/>
    </location>
</feature>
<keyword evidence="1" id="KW-1133">Transmembrane helix</keyword>